<gene>
    <name evidence="2" type="ORF">LAUMK13_04561</name>
</gene>
<keyword evidence="3" id="KW-1185">Reference proteome</keyword>
<name>A0A498QB49_9MYCO</name>
<evidence type="ECO:0000313" key="3">
    <source>
        <dbReference type="Proteomes" id="UP000267289"/>
    </source>
</evidence>
<evidence type="ECO:0000313" key="2">
    <source>
        <dbReference type="EMBL" id="VBA43498.1"/>
    </source>
</evidence>
<feature type="compositionally biased region" description="Basic residues" evidence="1">
    <location>
        <begin position="1"/>
        <end position="11"/>
    </location>
</feature>
<protein>
    <submittedName>
        <fullName evidence="2">Uncharacterized protein</fullName>
    </submittedName>
</protein>
<feature type="compositionally biased region" description="Polar residues" evidence="1">
    <location>
        <begin position="13"/>
        <end position="49"/>
    </location>
</feature>
<feature type="region of interest" description="Disordered" evidence="1">
    <location>
        <begin position="1"/>
        <end position="49"/>
    </location>
</feature>
<dbReference type="AlphaFoldDB" id="A0A498QB49"/>
<sequence>MRPILRCKPRSKLTASVSENPLTVAKSNPAPTNSLAQEHSVKYNTRAQS</sequence>
<proteinExistence type="predicted"/>
<accession>A0A498QB49</accession>
<reference evidence="2 3" key="1">
    <citation type="submission" date="2018-09" db="EMBL/GenBank/DDBJ databases">
        <authorList>
            <person name="Tagini F."/>
        </authorList>
    </citation>
    <scope>NUCLEOTIDE SEQUENCE [LARGE SCALE GENOMIC DNA]</scope>
    <source>
        <strain evidence="2 3">MK13</strain>
    </source>
</reference>
<dbReference type="Proteomes" id="UP000267289">
    <property type="component" value="Unassembled WGS sequence"/>
</dbReference>
<organism evidence="2 3">
    <name type="scientific">Mycobacterium innocens</name>
    <dbReference type="NCBI Taxonomy" id="2341083"/>
    <lineage>
        <taxon>Bacteria</taxon>
        <taxon>Bacillati</taxon>
        <taxon>Actinomycetota</taxon>
        <taxon>Actinomycetes</taxon>
        <taxon>Mycobacteriales</taxon>
        <taxon>Mycobacteriaceae</taxon>
        <taxon>Mycobacterium</taxon>
    </lineage>
</organism>
<dbReference type="EMBL" id="UPHQ01000245">
    <property type="protein sequence ID" value="VBA43498.1"/>
    <property type="molecule type" value="Genomic_DNA"/>
</dbReference>
<evidence type="ECO:0000256" key="1">
    <source>
        <dbReference type="SAM" id="MobiDB-lite"/>
    </source>
</evidence>